<proteinExistence type="predicted"/>
<feature type="compositionally biased region" description="Basic and acidic residues" evidence="1">
    <location>
        <begin position="313"/>
        <end position="328"/>
    </location>
</feature>
<gene>
    <name evidence="2" type="ORF">FisN_14Hh142</name>
</gene>
<feature type="compositionally biased region" description="Low complexity" evidence="1">
    <location>
        <begin position="1"/>
        <end position="13"/>
    </location>
</feature>
<dbReference type="Proteomes" id="UP000198406">
    <property type="component" value="Unassembled WGS sequence"/>
</dbReference>
<feature type="compositionally biased region" description="Polar residues" evidence="1">
    <location>
        <begin position="250"/>
        <end position="260"/>
    </location>
</feature>
<feature type="region of interest" description="Disordered" evidence="1">
    <location>
        <begin position="1"/>
        <end position="25"/>
    </location>
</feature>
<dbReference type="InParanoid" id="A0A1Z5K8D2"/>
<protein>
    <submittedName>
        <fullName evidence="2">Uncharacterized protein</fullName>
    </submittedName>
</protein>
<reference evidence="2 3" key="1">
    <citation type="journal article" date="2015" name="Plant Cell">
        <title>Oil accumulation by the oleaginous diatom Fistulifera solaris as revealed by the genome and transcriptome.</title>
        <authorList>
            <person name="Tanaka T."/>
            <person name="Maeda Y."/>
            <person name="Veluchamy A."/>
            <person name="Tanaka M."/>
            <person name="Abida H."/>
            <person name="Marechal E."/>
            <person name="Bowler C."/>
            <person name="Muto M."/>
            <person name="Sunaga Y."/>
            <person name="Tanaka M."/>
            <person name="Yoshino T."/>
            <person name="Taniguchi T."/>
            <person name="Fukuda Y."/>
            <person name="Nemoto M."/>
            <person name="Matsumoto M."/>
            <person name="Wong P.S."/>
            <person name="Aburatani S."/>
            <person name="Fujibuchi W."/>
        </authorList>
    </citation>
    <scope>NUCLEOTIDE SEQUENCE [LARGE SCALE GENOMIC DNA]</scope>
    <source>
        <strain evidence="2 3">JPCC DA0580</strain>
    </source>
</reference>
<dbReference type="EMBL" id="BDSP01000184">
    <property type="protein sequence ID" value="GAX22520.1"/>
    <property type="molecule type" value="Genomic_DNA"/>
</dbReference>
<evidence type="ECO:0000256" key="1">
    <source>
        <dbReference type="SAM" id="MobiDB-lite"/>
    </source>
</evidence>
<sequence length="666" mass="75372">MDSPSTIRSSTSRRSLHRKPPSLSRYQSKPITKHYEVNNQILKAFDTNYEQKYYDVAYALGLQFVETALLEIPKHGYFYSQRHERDRMQSALNAVRVTQILQELETSVQIPPAARFRVERLALLALEQVEQASNDQACTVLESAKSFELLRAQTEAELKQQDQKDSSWACEPFLALAESLSGLALNPCCDRQQPTQQSASASQAAPLKKRLSLIEDDFVPPKSVPPPQKPPSPSSRIKLVPESPVASIIRLNSDSPTGSQIRLIPESPTRRLNSESPTGSQIRLNPESSSSDLRIRLNSEESSPTTNTIRLSSVREQKLKPPGLERSKQSAASIESTESDLERALFLSGLEISLLDVPPPLLPEPAVSISLIELQRTKSQESSFGMGKSQLLQFQTLCSLYHEDFDASIREGRIRITFINTYQGRMVASTNGCTIIAPLLCMHHLIETDGPLPYSGIPDFDIEQAIDKETPVILTELRQELGLLEHAFLIPSDAHHYLIQNGQLSDKQFLTVLGGNVLDDSHLQAFVDALRDDEHKYKKMAATFYFHEHVISILQVRRSSTVTWYDVIDSLPSKEFLKRPEESMQELHTRYGLSLSEEELFQTSLRRTARIRCTNADALTTCLRWYACSKFTDDNIKYIDQYTWDEKSCDFDPRVFQGFVWIDHPQ</sequence>
<feature type="compositionally biased region" description="Polar residues" evidence="1">
    <location>
        <begin position="300"/>
        <end position="311"/>
    </location>
</feature>
<keyword evidence="3" id="KW-1185">Reference proteome</keyword>
<organism evidence="2 3">
    <name type="scientific">Fistulifera solaris</name>
    <name type="common">Oleaginous diatom</name>
    <dbReference type="NCBI Taxonomy" id="1519565"/>
    <lineage>
        <taxon>Eukaryota</taxon>
        <taxon>Sar</taxon>
        <taxon>Stramenopiles</taxon>
        <taxon>Ochrophyta</taxon>
        <taxon>Bacillariophyta</taxon>
        <taxon>Bacillariophyceae</taxon>
        <taxon>Bacillariophycidae</taxon>
        <taxon>Naviculales</taxon>
        <taxon>Naviculaceae</taxon>
        <taxon>Fistulifera</taxon>
    </lineage>
</organism>
<evidence type="ECO:0000313" key="3">
    <source>
        <dbReference type="Proteomes" id="UP000198406"/>
    </source>
</evidence>
<feature type="compositionally biased region" description="Polar residues" evidence="1">
    <location>
        <begin position="274"/>
        <end position="292"/>
    </location>
</feature>
<dbReference type="OrthoDB" id="195548at2759"/>
<dbReference type="AlphaFoldDB" id="A0A1Z5K8D2"/>
<feature type="region of interest" description="Disordered" evidence="1">
    <location>
        <begin position="217"/>
        <end position="334"/>
    </location>
</feature>
<evidence type="ECO:0000313" key="2">
    <source>
        <dbReference type="EMBL" id="GAX22520.1"/>
    </source>
</evidence>
<accession>A0A1Z5K8D2</accession>
<name>A0A1Z5K8D2_FISSO</name>
<feature type="compositionally biased region" description="Pro residues" evidence="1">
    <location>
        <begin position="222"/>
        <end position="233"/>
    </location>
</feature>
<comment type="caution">
    <text evidence="2">The sequence shown here is derived from an EMBL/GenBank/DDBJ whole genome shotgun (WGS) entry which is preliminary data.</text>
</comment>